<keyword evidence="12" id="KW-1185">Reference proteome</keyword>
<feature type="domain" description="Methyl-accepting transducer" evidence="9">
    <location>
        <begin position="264"/>
        <end position="500"/>
    </location>
</feature>
<comment type="similarity">
    <text evidence="6">Belongs to the methyl-accepting chemotaxis (MCP) protein family.</text>
</comment>
<name>A0ABS9K7J4_9RHOO</name>
<dbReference type="PRINTS" id="PR00260">
    <property type="entry name" value="CHEMTRNSDUCR"/>
</dbReference>
<evidence type="ECO:0000256" key="7">
    <source>
        <dbReference type="PROSITE-ProRule" id="PRU00284"/>
    </source>
</evidence>
<dbReference type="PROSITE" id="PS50111">
    <property type="entry name" value="CHEMOTAXIS_TRANSDUC_2"/>
    <property type="match status" value="1"/>
</dbReference>
<accession>A0ABS9K7J4</accession>
<keyword evidence="4 8" id="KW-0472">Membrane</keyword>
<dbReference type="InterPro" id="IPR003660">
    <property type="entry name" value="HAMP_dom"/>
</dbReference>
<dbReference type="PROSITE" id="PS50885">
    <property type="entry name" value="HAMP"/>
    <property type="match status" value="1"/>
</dbReference>
<feature type="domain" description="HAMP" evidence="10">
    <location>
        <begin position="206"/>
        <end position="259"/>
    </location>
</feature>
<dbReference type="PANTHER" id="PTHR32089">
    <property type="entry name" value="METHYL-ACCEPTING CHEMOTAXIS PROTEIN MCPB"/>
    <property type="match status" value="1"/>
</dbReference>
<keyword evidence="2 8" id="KW-0812">Transmembrane</keyword>
<evidence type="ECO:0000256" key="8">
    <source>
        <dbReference type="SAM" id="Phobius"/>
    </source>
</evidence>
<dbReference type="CDD" id="cd11386">
    <property type="entry name" value="MCP_signal"/>
    <property type="match status" value="1"/>
</dbReference>
<dbReference type="PANTHER" id="PTHR32089:SF119">
    <property type="entry name" value="METHYL-ACCEPTING CHEMOTAXIS PROTEIN CTPL"/>
    <property type="match status" value="1"/>
</dbReference>
<dbReference type="InterPro" id="IPR004089">
    <property type="entry name" value="MCPsignal_dom"/>
</dbReference>
<comment type="caution">
    <text evidence="11">The sequence shown here is derived from an EMBL/GenBank/DDBJ whole genome shotgun (WGS) entry which is preliminary data.</text>
</comment>
<dbReference type="Pfam" id="PF12729">
    <property type="entry name" value="4HB_MCP_1"/>
    <property type="match status" value="1"/>
</dbReference>
<evidence type="ECO:0000259" key="10">
    <source>
        <dbReference type="PROSITE" id="PS50885"/>
    </source>
</evidence>
<dbReference type="SUPFAM" id="SSF58104">
    <property type="entry name" value="Methyl-accepting chemotaxis protein (MCP) signaling domain"/>
    <property type="match status" value="1"/>
</dbReference>
<dbReference type="Gene3D" id="1.10.287.950">
    <property type="entry name" value="Methyl-accepting chemotaxis protein"/>
    <property type="match status" value="1"/>
</dbReference>
<evidence type="ECO:0000259" key="9">
    <source>
        <dbReference type="PROSITE" id="PS50111"/>
    </source>
</evidence>
<gene>
    <name evidence="11" type="ORF">LZ012_18820</name>
</gene>
<reference evidence="11" key="1">
    <citation type="submission" date="2022-01" db="EMBL/GenBank/DDBJ databases">
        <authorList>
            <person name="Jo J.-H."/>
            <person name="Im W.-T."/>
        </authorList>
    </citation>
    <scope>NUCLEOTIDE SEQUENCE</scope>
    <source>
        <strain evidence="11">XY25</strain>
    </source>
</reference>
<dbReference type="SMART" id="SM00283">
    <property type="entry name" value="MA"/>
    <property type="match status" value="1"/>
</dbReference>
<evidence type="ECO:0000256" key="4">
    <source>
        <dbReference type="ARBA" id="ARBA00023136"/>
    </source>
</evidence>
<organism evidence="11 12">
    <name type="scientific">Dechloromonas hankyongensis</name>
    <dbReference type="NCBI Taxonomy" id="2908002"/>
    <lineage>
        <taxon>Bacteria</taxon>
        <taxon>Pseudomonadati</taxon>
        <taxon>Pseudomonadota</taxon>
        <taxon>Betaproteobacteria</taxon>
        <taxon>Rhodocyclales</taxon>
        <taxon>Azonexaceae</taxon>
        <taxon>Dechloromonas</taxon>
    </lineage>
</organism>
<evidence type="ECO:0000256" key="1">
    <source>
        <dbReference type="ARBA" id="ARBA00004141"/>
    </source>
</evidence>
<sequence>MSIARRLILLLIASLAALLVMTLVNLQQMNKVYQSANYANENIVPSLLVLDHALNEFAHVRVRVYRHVLNTDPKVMADIEKKAFEAAEQVDKALKSYEALLANDEDRRLLEEEKRTFADYMAGTRQVLEASSHNQNDEALKLLTQNVGKAEHFNDALQAHMRYNEKMGRQSAEEGLATKQTATITGIVVVLLALLVVGGLTLQIRGSIVSRLGEANRLAERVAGGDLTGGGSVSQGSDELGMLMRTMEKMRSDLAVTVSQIAGSTNSLVASAAQLSTAAQQVSVSTQSQSSATASAAAAVEQLTVSIDHVGTGAQDANARAHDAGTAAIESARGVDNATRQIGRVAERVEETAQQIQVLSEQVHQIGNITTVIRDVADQTNLLALNAAIEAARAGEQGRGFAVVADEVRKLAERTTQSVQEISSVIANIQNGVAGAVHSMQASREVVGEVVDVAHSASASMAGIQTATETAREAIAGISDALHEQRATSTELARNVESIAVMSEENSAAVASVADTAHRLASVSDQLEAAVSRFRV</sequence>
<evidence type="ECO:0000313" key="11">
    <source>
        <dbReference type="EMBL" id="MCG2579050.1"/>
    </source>
</evidence>
<dbReference type="InterPro" id="IPR004090">
    <property type="entry name" value="Chemotax_Me-accpt_rcpt"/>
</dbReference>
<keyword evidence="3 8" id="KW-1133">Transmembrane helix</keyword>
<evidence type="ECO:0000256" key="6">
    <source>
        <dbReference type="ARBA" id="ARBA00029447"/>
    </source>
</evidence>
<dbReference type="EMBL" id="JAKLTN010000008">
    <property type="protein sequence ID" value="MCG2579050.1"/>
    <property type="molecule type" value="Genomic_DNA"/>
</dbReference>
<dbReference type="RefSeq" id="WP_275712493.1">
    <property type="nucleotide sequence ID" value="NZ_JAKLTN010000008.1"/>
</dbReference>
<evidence type="ECO:0000313" key="12">
    <source>
        <dbReference type="Proteomes" id="UP001165384"/>
    </source>
</evidence>
<protein>
    <submittedName>
        <fullName evidence="11">Methyl-accepting chemotaxis protein</fullName>
    </submittedName>
</protein>
<comment type="subcellular location">
    <subcellularLocation>
        <location evidence="1">Membrane</location>
        <topology evidence="1">Multi-pass membrane protein</topology>
    </subcellularLocation>
</comment>
<dbReference type="CDD" id="cd19411">
    <property type="entry name" value="MCP2201-like_sensor"/>
    <property type="match status" value="1"/>
</dbReference>
<dbReference type="InterPro" id="IPR047347">
    <property type="entry name" value="YvaQ-like_sensor"/>
</dbReference>
<dbReference type="Proteomes" id="UP001165384">
    <property type="component" value="Unassembled WGS sequence"/>
</dbReference>
<proteinExistence type="inferred from homology"/>
<dbReference type="InterPro" id="IPR024478">
    <property type="entry name" value="HlyB_4HB_MCP"/>
</dbReference>
<dbReference type="Pfam" id="PF00015">
    <property type="entry name" value="MCPsignal"/>
    <property type="match status" value="1"/>
</dbReference>
<evidence type="ECO:0000256" key="2">
    <source>
        <dbReference type="ARBA" id="ARBA00022692"/>
    </source>
</evidence>
<feature type="transmembrane region" description="Helical" evidence="8">
    <location>
        <begin position="182"/>
        <end position="202"/>
    </location>
</feature>
<dbReference type="SMART" id="SM00304">
    <property type="entry name" value="HAMP"/>
    <property type="match status" value="2"/>
</dbReference>
<keyword evidence="5 7" id="KW-0807">Transducer</keyword>
<evidence type="ECO:0000256" key="5">
    <source>
        <dbReference type="ARBA" id="ARBA00023224"/>
    </source>
</evidence>
<evidence type="ECO:0000256" key="3">
    <source>
        <dbReference type="ARBA" id="ARBA00022989"/>
    </source>
</evidence>